<keyword evidence="6" id="KW-0282">Flagellum</keyword>
<evidence type="ECO:0000313" key="6">
    <source>
        <dbReference type="EMBL" id="WIT11379.1"/>
    </source>
</evidence>
<comment type="similarity">
    <text evidence="3">Belongs to the bacterial flagellin family.</text>
</comment>
<sequence length="296" mass="31071">MRIASNQYHQTMSSALQAANTGLSTVMQQMASGQRVMKPSDDTIATIRLARMAREGAALHQYRDNISGLRTRLQTNEVTLDGMKQDLLLARDLMVWAADGTNTSADLQAMSGSLAALRDSLFFTINSKNAEGRYLFSGTATMVPTVELTGVVPGARYSSGVGINTVTQDVAVGDGVSLAANVSVAGITAFLNQLDDTVAKLGAGNASTASAQLSGIDQMLSTIAGQIGALGGRQTVLQTLEDNHDAVTLSNQQASISLGQLDYGEAAVRLNSYTQAVQATQKAYARVSSLSLFDAL</sequence>
<dbReference type="GO" id="GO:0005576">
    <property type="term" value="C:extracellular region"/>
    <property type="evidence" value="ECO:0007669"/>
    <property type="project" value="UniProtKB-SubCell"/>
</dbReference>
<keyword evidence="6" id="KW-0969">Cilium</keyword>
<gene>
    <name evidence="6" type="ORF">PFX98_21160</name>
</gene>
<protein>
    <submittedName>
        <fullName evidence="6">Flagellar hook-associated protein 3</fullName>
    </submittedName>
</protein>
<dbReference type="PANTHER" id="PTHR42792">
    <property type="entry name" value="FLAGELLIN"/>
    <property type="match status" value="1"/>
</dbReference>
<keyword evidence="6" id="KW-0966">Cell projection</keyword>
<evidence type="ECO:0000256" key="2">
    <source>
        <dbReference type="ARBA" id="ARBA00004613"/>
    </source>
</evidence>
<evidence type="ECO:0000256" key="4">
    <source>
        <dbReference type="ARBA" id="ARBA00023143"/>
    </source>
</evidence>
<keyword evidence="7" id="KW-1185">Reference proteome</keyword>
<dbReference type="GO" id="GO:0009288">
    <property type="term" value="C:bacterial-type flagellum"/>
    <property type="evidence" value="ECO:0007669"/>
    <property type="project" value="UniProtKB-SubCell"/>
</dbReference>
<dbReference type="InterPro" id="IPR001029">
    <property type="entry name" value="Flagellin_N"/>
</dbReference>
<dbReference type="EMBL" id="CP116346">
    <property type="protein sequence ID" value="WIT11379.1"/>
    <property type="molecule type" value="Genomic_DNA"/>
</dbReference>
<keyword evidence="4" id="KW-0975">Bacterial flagellum</keyword>
<dbReference type="AlphaFoldDB" id="A0AA95NC61"/>
<dbReference type="SUPFAM" id="SSF64518">
    <property type="entry name" value="Phase 1 flagellin"/>
    <property type="match status" value="1"/>
</dbReference>
<reference evidence="6" key="1">
    <citation type="submission" date="2023-01" db="EMBL/GenBank/DDBJ databases">
        <title>Whole genome sequence of Paucibacter sp. S2-9 isolated from pond sediment.</title>
        <authorList>
            <person name="Jung J.Y."/>
        </authorList>
    </citation>
    <scope>NUCLEOTIDE SEQUENCE</scope>
    <source>
        <strain evidence="6">S2-9</strain>
    </source>
</reference>
<dbReference type="PANTHER" id="PTHR42792:SF1">
    <property type="entry name" value="FLAGELLAR HOOK-ASSOCIATED PROTEIN 3"/>
    <property type="match status" value="1"/>
</dbReference>
<dbReference type="InterPro" id="IPR001492">
    <property type="entry name" value="Flagellin"/>
</dbReference>
<dbReference type="KEGG" id="pais:PFX98_21160"/>
<proteinExistence type="inferred from homology"/>
<dbReference type="Proteomes" id="UP001177769">
    <property type="component" value="Chromosome"/>
</dbReference>
<dbReference type="RefSeq" id="WP_285232461.1">
    <property type="nucleotide sequence ID" value="NZ_CP116346.1"/>
</dbReference>
<evidence type="ECO:0000259" key="5">
    <source>
        <dbReference type="Pfam" id="PF00669"/>
    </source>
</evidence>
<evidence type="ECO:0000256" key="1">
    <source>
        <dbReference type="ARBA" id="ARBA00004365"/>
    </source>
</evidence>
<dbReference type="Gene3D" id="1.20.1330.10">
    <property type="entry name" value="f41 fragment of flagellin, N-terminal domain"/>
    <property type="match status" value="1"/>
</dbReference>
<organism evidence="6 7">
    <name type="scientific">Paucibacter sediminis</name>
    <dbReference type="NCBI Taxonomy" id="3019553"/>
    <lineage>
        <taxon>Bacteria</taxon>
        <taxon>Pseudomonadati</taxon>
        <taxon>Pseudomonadota</taxon>
        <taxon>Betaproteobacteria</taxon>
        <taxon>Burkholderiales</taxon>
        <taxon>Sphaerotilaceae</taxon>
        <taxon>Roseateles</taxon>
    </lineage>
</organism>
<dbReference type="GO" id="GO:0005198">
    <property type="term" value="F:structural molecule activity"/>
    <property type="evidence" value="ECO:0007669"/>
    <property type="project" value="InterPro"/>
</dbReference>
<feature type="domain" description="Flagellin N-terminal" evidence="5">
    <location>
        <begin position="3"/>
        <end position="141"/>
    </location>
</feature>
<accession>A0AA95NC61</accession>
<comment type="subcellular location">
    <subcellularLocation>
        <location evidence="1">Bacterial flagellum</location>
    </subcellularLocation>
    <subcellularLocation>
        <location evidence="2">Secreted</location>
    </subcellularLocation>
</comment>
<dbReference type="Pfam" id="PF00669">
    <property type="entry name" value="Flagellin_N"/>
    <property type="match status" value="1"/>
</dbReference>
<evidence type="ECO:0000256" key="3">
    <source>
        <dbReference type="ARBA" id="ARBA00005709"/>
    </source>
</evidence>
<name>A0AA95NC61_9BURK</name>
<evidence type="ECO:0000313" key="7">
    <source>
        <dbReference type="Proteomes" id="UP001177769"/>
    </source>
</evidence>